<keyword evidence="4" id="KW-0611">Plant defense</keyword>
<evidence type="ECO:0000256" key="3">
    <source>
        <dbReference type="ARBA" id="ARBA00022741"/>
    </source>
</evidence>
<dbReference type="Gene3D" id="3.80.10.10">
    <property type="entry name" value="Ribonuclease Inhibitor"/>
    <property type="match status" value="5"/>
</dbReference>
<dbReference type="InterPro" id="IPR002182">
    <property type="entry name" value="NB-ARC"/>
</dbReference>
<dbReference type="PANTHER" id="PTHR36766">
    <property type="entry name" value="PLANT BROAD-SPECTRUM MILDEW RESISTANCE PROTEIN RPW8"/>
    <property type="match status" value="1"/>
</dbReference>
<dbReference type="Gene3D" id="3.40.50.300">
    <property type="entry name" value="P-loop containing nucleotide triphosphate hydrolases"/>
    <property type="match status" value="1"/>
</dbReference>
<dbReference type="InterPro" id="IPR041118">
    <property type="entry name" value="Rx_N"/>
</dbReference>
<evidence type="ECO:0000259" key="7">
    <source>
        <dbReference type="Pfam" id="PF18052"/>
    </source>
</evidence>
<dbReference type="Pfam" id="PF00931">
    <property type="entry name" value="NB-ARC"/>
    <property type="match status" value="1"/>
</dbReference>
<dbReference type="FunFam" id="1.10.10.10:FF:000322">
    <property type="entry name" value="Probable disease resistance protein At1g63360"/>
    <property type="match status" value="1"/>
</dbReference>
<evidence type="ECO:0000259" key="8">
    <source>
        <dbReference type="Pfam" id="PF23247"/>
    </source>
</evidence>
<sequence length="1430" mass="161391">MDALTSSLADVMVSTLFDFISDRLSASEFLNFARREQFFSQLNKWENFLPKINALLQDAQQSHTASPALKLWLSDLRDLAYDAEDIIDEINTEVQRRRILGHTQYGTTRKVRFIFPPCCAGFNSSGIKFSGRLGAEMEAITARFQLILEEKNILNLVEGGGQGRLETKKERLRSTSSLVDESRVFGREQDKQAILEQLMDGETGVISIVGMGGVGKTTLAQLVYNDDKIENFFELKVWACVSTEFDVVRVTRTLLQGVSSESLQQGVSSESLSSKGFDSLQVELKEKLSGKKFLIVLDDVWNENYEQWDVLQTPFMAGAPGSKVLVTTRNEGVASIMTTFTYPAYHLPVLSNDACFLLFVTHALGASNFDEHPNLKEIGEELVCKCKGLPLAAKTLGGLLRGKRSYHEWEDLSRSKMWDITEKRGGILPALMLSFHYLPPHLKRCFAYSAIFPKDYEFDKNDLVLLWMAEGLIQQAKGEKQMQDVGLTYFHDLVSMSFFQQSSSNKKLFVMHDLINDLAQFVAGEICLHFEDTCEDKLRAFIAKLRHLSFTRHQYEISKRFEALDPVHCLRTFIALPMDTSSWGACYYISSDVLQELVAKLRCLRVLCLSGYCIDEIPYSIGDLKHLRYLNLSHSTIKQLPESVGSLFNLQTLLLRGCRNLTKLPQGIENLINLLVLNLTDTEKLVEMPLRIGKLINLQILSKFSVAKDSQFGIRELKDLLHLTGELSITGLENVVHVRDADANLMDKRGIDGLYLKWGTEFLDHQKEEDEMLVLDMLKPSKNLKELTISFYGGTRFPSWLGDPSFTKIVHMNLNDCSKSMSLPSLGRLPLLKKLSIRGMNRVKKVGLEFYGEGLPSAKMFPSLEILWFQKMLEWECWSSTHKGDEFPSLRELMIKDCPKLTGDLPRHLPSLVKLIISHCPKLEGSLVSLPSLRELNIEDCNKKQLKNIVHLTSLTTLRIRSIRDLACLPQEMLESLSALQTLDVSNCTELTSLWQKGTGLKNIVSLEHLKIKGCSKFVSLIENEQGLPGGLDDIELINCGYLEKLTLKSFHIESCPKLVSFPETGCLSTLRHLKLKDCVALKKLPDWKMMLNCRTGDCLLEDLEIEECPSLTYLPRGNMLTSLQRLKIRRCADLQSLPEGIMQNNNDTHMWDLKSLEIDNCPSVTCFPEGILPVSLKTLKICDCSKLEPLSERLLHNNASLEYIYMRNYTTLRSLPECLYSLTHLTELIISNCPALISFPEPGLSPTLKTLEIYSCANLKSLPERMQNLASLQYLTVCDCPCLVSFPKEGLSPQLLVLEVWDCINLKQSMAEWNLHSLASLKELIIVGAPDAASFPDGKCLLPTTLTSIVISKLNSLESLSAELQNLTSLEELEVSNCPKLQELPRKGMPAKLGKLCIRNCQLLQQRLKKNGVYWPLIAHIPCKEIIDD</sequence>
<evidence type="ECO:0000259" key="6">
    <source>
        <dbReference type="Pfam" id="PF00931"/>
    </source>
</evidence>
<dbReference type="PANTHER" id="PTHR36766:SF51">
    <property type="entry name" value="DISEASE RESISTANCE RPP13-LIKE PROTEIN 1"/>
    <property type="match status" value="1"/>
</dbReference>
<dbReference type="FunFam" id="3.40.50.300:FF:001091">
    <property type="entry name" value="Probable disease resistance protein At1g61300"/>
    <property type="match status" value="1"/>
</dbReference>
<name>A0AAV5JMM1_9ROSI</name>
<dbReference type="PRINTS" id="PR00364">
    <property type="entry name" value="DISEASERSIST"/>
</dbReference>
<dbReference type="Pfam" id="PF25019">
    <property type="entry name" value="LRR_R13L1-DRL21"/>
    <property type="match status" value="1"/>
</dbReference>
<evidence type="ECO:0000259" key="9">
    <source>
        <dbReference type="Pfam" id="PF23559"/>
    </source>
</evidence>
<feature type="domain" description="NB-ARC" evidence="6">
    <location>
        <begin position="187"/>
        <end position="363"/>
    </location>
</feature>
<keyword evidence="5" id="KW-0067">ATP-binding</keyword>
<keyword evidence="12" id="KW-1185">Reference proteome</keyword>
<dbReference type="SMART" id="SM00367">
    <property type="entry name" value="LRR_CC"/>
    <property type="match status" value="5"/>
</dbReference>
<dbReference type="EMBL" id="BPVZ01000037">
    <property type="protein sequence ID" value="GKV12659.1"/>
    <property type="molecule type" value="Genomic_DNA"/>
</dbReference>
<dbReference type="GO" id="GO:0005524">
    <property type="term" value="F:ATP binding"/>
    <property type="evidence" value="ECO:0007669"/>
    <property type="project" value="UniProtKB-KW"/>
</dbReference>
<evidence type="ECO:0000313" key="11">
    <source>
        <dbReference type="EMBL" id="GKV12659.1"/>
    </source>
</evidence>
<dbReference type="Gene3D" id="1.10.8.430">
    <property type="entry name" value="Helical domain of apoptotic protease-activating factors"/>
    <property type="match status" value="1"/>
</dbReference>
<feature type="domain" description="Disease resistance N-terminal" evidence="7">
    <location>
        <begin position="15"/>
        <end position="104"/>
    </location>
</feature>
<evidence type="ECO:0000256" key="2">
    <source>
        <dbReference type="ARBA" id="ARBA00022737"/>
    </source>
</evidence>
<dbReference type="InterPro" id="IPR056789">
    <property type="entry name" value="LRR_R13L1-DRL21"/>
</dbReference>
<dbReference type="GO" id="GO:0051707">
    <property type="term" value="P:response to other organism"/>
    <property type="evidence" value="ECO:0007669"/>
    <property type="project" value="UniProtKB-ARBA"/>
</dbReference>
<feature type="domain" description="Disease resistance protein At4g27190-like leucine-rich repeats" evidence="8">
    <location>
        <begin position="876"/>
        <end position="1015"/>
    </location>
</feature>
<dbReference type="InterPro" id="IPR006553">
    <property type="entry name" value="Leu-rich_rpt_Cys-con_subtyp"/>
</dbReference>
<dbReference type="InterPro" id="IPR027417">
    <property type="entry name" value="P-loop_NTPase"/>
</dbReference>
<evidence type="ECO:0000256" key="4">
    <source>
        <dbReference type="ARBA" id="ARBA00022821"/>
    </source>
</evidence>
<dbReference type="Gene3D" id="1.20.5.4130">
    <property type="match status" value="1"/>
</dbReference>
<dbReference type="GO" id="GO:0006952">
    <property type="term" value="P:defense response"/>
    <property type="evidence" value="ECO:0007669"/>
    <property type="project" value="UniProtKB-KW"/>
</dbReference>
<gene>
    <name evidence="11" type="ORF">SLEP1_g23782</name>
</gene>
<evidence type="ECO:0000256" key="5">
    <source>
        <dbReference type="ARBA" id="ARBA00022840"/>
    </source>
</evidence>
<dbReference type="SUPFAM" id="SSF52540">
    <property type="entry name" value="P-loop containing nucleoside triphosphate hydrolases"/>
    <property type="match status" value="1"/>
</dbReference>
<comment type="caution">
    <text evidence="11">The sequence shown here is derived from an EMBL/GenBank/DDBJ whole genome shotgun (WGS) entry which is preliminary data.</text>
</comment>
<keyword evidence="2" id="KW-0677">Repeat</keyword>
<evidence type="ECO:0000313" key="12">
    <source>
        <dbReference type="Proteomes" id="UP001054252"/>
    </source>
</evidence>
<dbReference type="InterPro" id="IPR032675">
    <property type="entry name" value="LRR_dom_sf"/>
</dbReference>
<dbReference type="Proteomes" id="UP001054252">
    <property type="component" value="Unassembled WGS sequence"/>
</dbReference>
<organism evidence="11 12">
    <name type="scientific">Rubroshorea leprosula</name>
    <dbReference type="NCBI Taxonomy" id="152421"/>
    <lineage>
        <taxon>Eukaryota</taxon>
        <taxon>Viridiplantae</taxon>
        <taxon>Streptophyta</taxon>
        <taxon>Embryophyta</taxon>
        <taxon>Tracheophyta</taxon>
        <taxon>Spermatophyta</taxon>
        <taxon>Magnoliopsida</taxon>
        <taxon>eudicotyledons</taxon>
        <taxon>Gunneridae</taxon>
        <taxon>Pentapetalae</taxon>
        <taxon>rosids</taxon>
        <taxon>malvids</taxon>
        <taxon>Malvales</taxon>
        <taxon>Dipterocarpaceae</taxon>
        <taxon>Rubroshorea</taxon>
    </lineage>
</organism>
<dbReference type="InterPro" id="IPR036388">
    <property type="entry name" value="WH-like_DNA-bd_sf"/>
</dbReference>
<evidence type="ECO:0008006" key="13">
    <source>
        <dbReference type="Google" id="ProtNLM"/>
    </source>
</evidence>
<dbReference type="SUPFAM" id="SSF52058">
    <property type="entry name" value="L domain-like"/>
    <property type="match status" value="2"/>
</dbReference>
<keyword evidence="3" id="KW-0547">Nucleotide-binding</keyword>
<evidence type="ECO:0000259" key="10">
    <source>
        <dbReference type="Pfam" id="PF25019"/>
    </source>
</evidence>
<dbReference type="Gene3D" id="1.10.10.10">
    <property type="entry name" value="Winged helix-like DNA-binding domain superfamily/Winged helix DNA-binding domain"/>
    <property type="match status" value="1"/>
</dbReference>
<accession>A0AAV5JMM1</accession>
<evidence type="ECO:0000256" key="1">
    <source>
        <dbReference type="ARBA" id="ARBA00022614"/>
    </source>
</evidence>
<feature type="domain" description="Disease resistance protein winged helix" evidence="9">
    <location>
        <begin position="451"/>
        <end position="519"/>
    </location>
</feature>
<dbReference type="InterPro" id="IPR058922">
    <property type="entry name" value="WHD_DRP"/>
</dbReference>
<dbReference type="Pfam" id="PF18052">
    <property type="entry name" value="Rx_N"/>
    <property type="match status" value="1"/>
</dbReference>
<dbReference type="Pfam" id="PF23559">
    <property type="entry name" value="WHD_DRP"/>
    <property type="match status" value="1"/>
</dbReference>
<dbReference type="Pfam" id="PF23247">
    <property type="entry name" value="LRR_RPS2"/>
    <property type="match status" value="1"/>
</dbReference>
<protein>
    <recommendedName>
        <fullName evidence="13">Disease resistance RPP13-like protein 1</fullName>
    </recommendedName>
</protein>
<dbReference type="GO" id="GO:0043531">
    <property type="term" value="F:ADP binding"/>
    <property type="evidence" value="ECO:0007669"/>
    <property type="project" value="InterPro"/>
</dbReference>
<dbReference type="InterPro" id="IPR057135">
    <property type="entry name" value="At4g27190-like_LRR"/>
</dbReference>
<dbReference type="InterPro" id="IPR042197">
    <property type="entry name" value="Apaf_helical"/>
</dbReference>
<reference evidence="11 12" key="1">
    <citation type="journal article" date="2021" name="Commun. Biol.">
        <title>The genome of Shorea leprosula (Dipterocarpaceae) highlights the ecological relevance of drought in aseasonal tropical rainforests.</title>
        <authorList>
            <person name="Ng K.K.S."/>
            <person name="Kobayashi M.J."/>
            <person name="Fawcett J.A."/>
            <person name="Hatakeyama M."/>
            <person name="Paape T."/>
            <person name="Ng C.H."/>
            <person name="Ang C.C."/>
            <person name="Tnah L.H."/>
            <person name="Lee C.T."/>
            <person name="Nishiyama T."/>
            <person name="Sese J."/>
            <person name="O'Brien M.J."/>
            <person name="Copetti D."/>
            <person name="Mohd Noor M.I."/>
            <person name="Ong R.C."/>
            <person name="Putra M."/>
            <person name="Sireger I.Z."/>
            <person name="Indrioko S."/>
            <person name="Kosugi Y."/>
            <person name="Izuno A."/>
            <person name="Isagi Y."/>
            <person name="Lee S.L."/>
            <person name="Shimizu K.K."/>
        </authorList>
    </citation>
    <scope>NUCLEOTIDE SEQUENCE [LARGE SCALE GENOMIC DNA]</scope>
    <source>
        <strain evidence="11">214</strain>
    </source>
</reference>
<keyword evidence="1" id="KW-0433">Leucine-rich repeat</keyword>
<proteinExistence type="predicted"/>
<feature type="domain" description="R13L1/DRL21-like LRR repeat region" evidence="10">
    <location>
        <begin position="714"/>
        <end position="840"/>
    </location>
</feature>